<sequence>MRIRPVATVVAGALMGLSALVLSPAAAQAAPHRTAPVTVAHRGASSYAPENTLASIDEAARLGFEWVENDVQRTKDGELVILHDNSLARTTNVKKVFPDRSPWNVSDFTLKEIEKLDAGSWFGAKFEGERVPTLEDYMDEVEENEQSLLMELKSPELYPGIERQTLRELRRTGWLDREHVRHRLIIQSFNADAIKTVHTLRPDIRTGFLGNPSVADLPKYAKYCDQINPVHTAVTPQYVAAVHGLRGPHRRALDLYTWTVDDAATAVKVAGLGVDGIITNKPDVVREAVEGPDLSD</sequence>
<dbReference type="Proteomes" id="UP000629371">
    <property type="component" value="Unassembled WGS sequence"/>
</dbReference>
<dbReference type="PANTHER" id="PTHR46211:SF1">
    <property type="entry name" value="GLYCEROPHOSPHODIESTER PHOSPHODIESTERASE, CYTOPLASMIC"/>
    <property type="match status" value="1"/>
</dbReference>
<dbReference type="Pfam" id="PF03009">
    <property type="entry name" value="GDPD"/>
    <property type="match status" value="1"/>
</dbReference>
<dbReference type="SUPFAM" id="SSF51695">
    <property type="entry name" value="PLC-like phosphodiesterases"/>
    <property type="match status" value="1"/>
</dbReference>
<dbReference type="RefSeq" id="WP_201802073.1">
    <property type="nucleotide sequence ID" value="NZ_JAERRI010000003.1"/>
</dbReference>
<gene>
    <name evidence="3" type="ORF">JK360_06685</name>
</gene>
<evidence type="ECO:0000259" key="2">
    <source>
        <dbReference type="PROSITE" id="PS51704"/>
    </source>
</evidence>
<evidence type="ECO:0000256" key="1">
    <source>
        <dbReference type="SAM" id="SignalP"/>
    </source>
</evidence>
<feature type="chain" id="PRO_5045166165" evidence="1">
    <location>
        <begin position="30"/>
        <end position="296"/>
    </location>
</feature>
<feature type="signal peptide" evidence="1">
    <location>
        <begin position="1"/>
        <end position="29"/>
    </location>
</feature>
<keyword evidence="1" id="KW-0732">Signal</keyword>
<dbReference type="PROSITE" id="PS51704">
    <property type="entry name" value="GP_PDE"/>
    <property type="match status" value="1"/>
</dbReference>
<evidence type="ECO:0000313" key="4">
    <source>
        <dbReference type="Proteomes" id="UP000629371"/>
    </source>
</evidence>
<organism evidence="3 4">
    <name type="scientific">Streptomyces siderophoricus</name>
    <dbReference type="NCBI Taxonomy" id="2802281"/>
    <lineage>
        <taxon>Bacteria</taxon>
        <taxon>Bacillati</taxon>
        <taxon>Actinomycetota</taxon>
        <taxon>Actinomycetes</taxon>
        <taxon>Kitasatosporales</taxon>
        <taxon>Streptomycetaceae</taxon>
        <taxon>Streptomyces</taxon>
    </lineage>
</organism>
<protein>
    <submittedName>
        <fullName evidence="3">Glycerophosphodiester phosphodiesterase</fullName>
    </submittedName>
</protein>
<feature type="domain" description="GP-PDE" evidence="2">
    <location>
        <begin position="36"/>
        <end position="289"/>
    </location>
</feature>
<dbReference type="EMBL" id="JAERRI010000003">
    <property type="protein sequence ID" value="MBL1089077.1"/>
    <property type="molecule type" value="Genomic_DNA"/>
</dbReference>
<accession>A0ABS1MMT7</accession>
<dbReference type="InterPro" id="IPR017946">
    <property type="entry name" value="PLC-like_Pdiesterase_TIM-brl"/>
</dbReference>
<comment type="caution">
    <text evidence="3">The sequence shown here is derived from an EMBL/GenBank/DDBJ whole genome shotgun (WGS) entry which is preliminary data.</text>
</comment>
<dbReference type="Gene3D" id="3.20.20.190">
    <property type="entry name" value="Phosphatidylinositol (PI) phosphodiesterase"/>
    <property type="match status" value="1"/>
</dbReference>
<reference evidence="3 4" key="1">
    <citation type="submission" date="2021-01" db="EMBL/GenBank/DDBJ databases">
        <title>WGS of actinomycetes isolated from Thailand.</title>
        <authorList>
            <person name="Thawai C."/>
        </authorList>
    </citation>
    <scope>NUCLEOTIDE SEQUENCE [LARGE SCALE GENOMIC DNA]</scope>
    <source>
        <strain evidence="3 4">CH9-7</strain>
    </source>
</reference>
<keyword evidence="4" id="KW-1185">Reference proteome</keyword>
<proteinExistence type="predicted"/>
<dbReference type="InterPro" id="IPR030395">
    <property type="entry name" value="GP_PDE_dom"/>
</dbReference>
<name>A0ABS1MMT7_9ACTN</name>
<dbReference type="PANTHER" id="PTHR46211">
    <property type="entry name" value="GLYCEROPHOSPHORYL DIESTER PHOSPHODIESTERASE"/>
    <property type="match status" value="1"/>
</dbReference>
<evidence type="ECO:0000313" key="3">
    <source>
        <dbReference type="EMBL" id="MBL1089077.1"/>
    </source>
</evidence>